<dbReference type="NCBIfam" id="NF004015">
    <property type="entry name" value="PRK05477.1-5"/>
    <property type="match status" value="1"/>
</dbReference>
<gene>
    <name evidence="11" type="primary">gatB</name>
    <name evidence="12" type="ORF">CFR75_14250</name>
</gene>
<comment type="catalytic activity">
    <reaction evidence="9 11">
        <text>L-aspartyl-tRNA(Asn) + L-glutamine + ATP + H2O = L-asparaginyl-tRNA(Asn) + L-glutamate + ADP + phosphate + 2 H(+)</text>
        <dbReference type="Rhea" id="RHEA:14513"/>
        <dbReference type="Rhea" id="RHEA-COMP:9674"/>
        <dbReference type="Rhea" id="RHEA-COMP:9677"/>
        <dbReference type="ChEBI" id="CHEBI:15377"/>
        <dbReference type="ChEBI" id="CHEBI:15378"/>
        <dbReference type="ChEBI" id="CHEBI:29985"/>
        <dbReference type="ChEBI" id="CHEBI:30616"/>
        <dbReference type="ChEBI" id="CHEBI:43474"/>
        <dbReference type="ChEBI" id="CHEBI:58359"/>
        <dbReference type="ChEBI" id="CHEBI:78515"/>
        <dbReference type="ChEBI" id="CHEBI:78516"/>
        <dbReference type="ChEBI" id="CHEBI:456216"/>
    </reaction>
</comment>
<dbReference type="InterPro" id="IPR014746">
    <property type="entry name" value="Gln_synth/guanido_kin_cat_dom"/>
</dbReference>
<dbReference type="InterPro" id="IPR023168">
    <property type="entry name" value="GatB_Yqey_C_2"/>
</dbReference>
<dbReference type="SUPFAM" id="SSF89095">
    <property type="entry name" value="GatB/YqeY motif"/>
    <property type="match status" value="1"/>
</dbReference>
<dbReference type="EMBL" id="NKUC01000045">
    <property type="protein sequence ID" value="PYD55836.1"/>
    <property type="molecule type" value="Genomic_DNA"/>
</dbReference>
<reference evidence="12 13" key="1">
    <citation type="submission" date="2017-07" db="EMBL/GenBank/DDBJ databases">
        <title>A draft genome sequence of Komagataeibacter xylinus LMG 1515.</title>
        <authorList>
            <person name="Skraban J."/>
            <person name="Cleenwerck I."/>
            <person name="Vandamme P."/>
            <person name="Trcek J."/>
        </authorList>
    </citation>
    <scope>NUCLEOTIDE SEQUENCE [LARGE SCALE GENOMIC DNA]</scope>
    <source>
        <strain evidence="12 13">LMG 1515</strain>
    </source>
</reference>
<dbReference type="InterPro" id="IPR017959">
    <property type="entry name" value="Asn/Gln-tRNA_amidoTrfase_suB/E"/>
</dbReference>
<dbReference type="FunFam" id="1.10.150.380:FF:000001">
    <property type="entry name" value="Aspartyl/glutamyl-tRNA(Asn/Gln) amidotransferase subunit B"/>
    <property type="match status" value="1"/>
</dbReference>
<dbReference type="FunFam" id="1.10.10.410:FF:000001">
    <property type="entry name" value="Aspartyl/glutamyl-tRNA(Asn/Gln) amidotransferase subunit B"/>
    <property type="match status" value="1"/>
</dbReference>
<evidence type="ECO:0000256" key="6">
    <source>
        <dbReference type="ARBA" id="ARBA00022840"/>
    </source>
</evidence>
<evidence type="ECO:0000313" key="13">
    <source>
        <dbReference type="Proteomes" id="UP000248257"/>
    </source>
</evidence>
<keyword evidence="13" id="KW-1185">Reference proteome</keyword>
<dbReference type="PROSITE" id="PS01234">
    <property type="entry name" value="GATB"/>
    <property type="match status" value="1"/>
</dbReference>
<keyword evidence="12" id="KW-0808">Transferase</keyword>
<organism evidence="12 13">
    <name type="scientific">Komagataeibacter xylinus</name>
    <name type="common">Gluconacetobacter xylinus</name>
    <dbReference type="NCBI Taxonomy" id="28448"/>
    <lineage>
        <taxon>Bacteria</taxon>
        <taxon>Pseudomonadati</taxon>
        <taxon>Pseudomonadota</taxon>
        <taxon>Alphaproteobacteria</taxon>
        <taxon>Acetobacterales</taxon>
        <taxon>Acetobacteraceae</taxon>
        <taxon>Komagataeibacter</taxon>
    </lineage>
</organism>
<dbReference type="InterPro" id="IPR006075">
    <property type="entry name" value="Asn/Gln-tRNA_Trfase_suB/E_cat"/>
</dbReference>
<dbReference type="PANTHER" id="PTHR11659">
    <property type="entry name" value="GLUTAMYL-TRNA GLN AMIDOTRANSFERASE SUBUNIT B MITOCHONDRIAL AND PROKARYOTIC PET112-RELATED"/>
    <property type="match status" value="1"/>
</dbReference>
<dbReference type="InterPro" id="IPR003789">
    <property type="entry name" value="Asn/Gln_tRNA_amidoTrase-B-like"/>
</dbReference>
<sequence length="482" mass="53322">MTYTIEGKTGAWEIVVGLEVHAQIISHSKLFSGASASYGGEPNTHVSLVDAGFPGMLPVLNQECVAQAIRTGLGLRARINLESRFDRKNYFYADLPTGYQISQFTHPIVGEGTVEIELGDGTVRHIGITRLHMEQDAGKSMHDQDPARSFIDLNRAGVALMEIVSEPDIRCPEEAGAYLRKLRQILRYLGTCDGNMEEGSMRADVNVSVRKAGEPFRTRCEIKNVNSIRYVMHSIEVEATRQIEVWEDGGEVDQETRLFDPSRNETRSLRSKEDAHDYRYFPDPDLLPLVVEQEWVDALERGLPELPDDKRDRFVKEYGIPRYDASVLVAEQAIADYYEEVAKGRDARLAANWVTGDLFGALNRTGRTITDSPISAAALGGMLDLVSDKTINGKIAKEVFEDMLETGDSAAAIVERKGLKQVTDTGAIDAAVADVMARNADKVEEYRGGKDRLFGFFVGQVMKAMAGKANPAMVNEALKKVL</sequence>
<comment type="similarity">
    <text evidence="1 11">Belongs to the GatB/GatE family. GatB subfamily.</text>
</comment>
<dbReference type="GO" id="GO:0016740">
    <property type="term" value="F:transferase activity"/>
    <property type="evidence" value="ECO:0007669"/>
    <property type="project" value="UniProtKB-KW"/>
</dbReference>
<comment type="subunit">
    <text evidence="2 11">Heterotrimer of A, B and C subunits.</text>
</comment>
<protein>
    <recommendedName>
        <fullName evidence="3 11">Aspartyl/glutamyl-tRNA(Asn/Gln) amidotransferase subunit B</fullName>
        <shortName evidence="11">Asp/Glu-ADT subunit B</shortName>
        <ecNumber evidence="11">6.3.5.-</ecNumber>
    </recommendedName>
</protein>
<comment type="caution">
    <text evidence="12">The sequence shown here is derived from an EMBL/GenBank/DDBJ whole genome shotgun (WGS) entry which is preliminary data.</text>
</comment>
<evidence type="ECO:0000256" key="4">
    <source>
        <dbReference type="ARBA" id="ARBA00022598"/>
    </source>
</evidence>
<dbReference type="NCBIfam" id="TIGR00133">
    <property type="entry name" value="gatB"/>
    <property type="match status" value="1"/>
</dbReference>
<dbReference type="GO" id="GO:0070681">
    <property type="term" value="P:glutaminyl-tRNAGln biosynthesis via transamidation"/>
    <property type="evidence" value="ECO:0007669"/>
    <property type="project" value="TreeGrafter"/>
</dbReference>
<evidence type="ECO:0000256" key="5">
    <source>
        <dbReference type="ARBA" id="ARBA00022741"/>
    </source>
</evidence>
<evidence type="ECO:0000256" key="3">
    <source>
        <dbReference type="ARBA" id="ARBA00016923"/>
    </source>
</evidence>
<name>A0A318PLD2_KOMXY</name>
<dbReference type="GO" id="GO:0005524">
    <property type="term" value="F:ATP binding"/>
    <property type="evidence" value="ECO:0007669"/>
    <property type="project" value="UniProtKB-KW"/>
</dbReference>
<dbReference type="GO" id="GO:0050567">
    <property type="term" value="F:glutaminyl-tRNA synthase (glutamine-hydrolyzing) activity"/>
    <property type="evidence" value="ECO:0007669"/>
    <property type="project" value="UniProtKB-UniRule"/>
</dbReference>
<keyword evidence="4 11" id="KW-0436">Ligase</keyword>
<accession>A0A318PLD2</accession>
<dbReference type="Pfam" id="PF02637">
    <property type="entry name" value="GatB_Yqey"/>
    <property type="match status" value="1"/>
</dbReference>
<evidence type="ECO:0000256" key="10">
    <source>
        <dbReference type="ARBA" id="ARBA00047913"/>
    </source>
</evidence>
<evidence type="ECO:0000256" key="1">
    <source>
        <dbReference type="ARBA" id="ARBA00005306"/>
    </source>
</evidence>
<dbReference type="InterPro" id="IPR004413">
    <property type="entry name" value="GatB"/>
</dbReference>
<dbReference type="NCBIfam" id="NF004012">
    <property type="entry name" value="PRK05477.1-2"/>
    <property type="match status" value="1"/>
</dbReference>
<keyword evidence="7 11" id="KW-0648">Protein biosynthesis</keyword>
<dbReference type="InterPro" id="IPR042114">
    <property type="entry name" value="GatB_C_1"/>
</dbReference>
<dbReference type="RefSeq" id="WP_061276132.1">
    <property type="nucleotide sequence ID" value="NZ_CBCRXN010000060.1"/>
</dbReference>
<proteinExistence type="inferred from homology"/>
<dbReference type="OrthoDB" id="9804078at2"/>
<dbReference type="STRING" id="1220579.GCA_001571345_02933"/>
<evidence type="ECO:0000256" key="9">
    <source>
        <dbReference type="ARBA" id="ARBA00047380"/>
    </source>
</evidence>
<dbReference type="Gene3D" id="1.10.150.380">
    <property type="entry name" value="GatB domain, N-terminal subdomain"/>
    <property type="match status" value="1"/>
</dbReference>
<evidence type="ECO:0000256" key="11">
    <source>
        <dbReference type="HAMAP-Rule" id="MF_00121"/>
    </source>
</evidence>
<evidence type="ECO:0000313" key="12">
    <source>
        <dbReference type="EMBL" id="PYD55836.1"/>
    </source>
</evidence>
<dbReference type="Pfam" id="PF02934">
    <property type="entry name" value="GatB_N"/>
    <property type="match status" value="1"/>
</dbReference>
<evidence type="ECO:0000256" key="8">
    <source>
        <dbReference type="ARBA" id="ARBA00024799"/>
    </source>
</evidence>
<keyword evidence="6 11" id="KW-0067">ATP-binding</keyword>
<dbReference type="EC" id="6.3.5.-" evidence="11"/>
<dbReference type="PANTHER" id="PTHR11659:SF0">
    <property type="entry name" value="GLUTAMYL-TRNA(GLN) AMIDOTRANSFERASE SUBUNIT B, MITOCHONDRIAL"/>
    <property type="match status" value="1"/>
</dbReference>
<keyword evidence="5 11" id="KW-0547">Nucleotide-binding</keyword>
<evidence type="ECO:0000256" key="7">
    <source>
        <dbReference type="ARBA" id="ARBA00022917"/>
    </source>
</evidence>
<dbReference type="Gene3D" id="1.10.10.410">
    <property type="match status" value="1"/>
</dbReference>
<dbReference type="NCBIfam" id="NF004014">
    <property type="entry name" value="PRK05477.1-4"/>
    <property type="match status" value="1"/>
</dbReference>
<dbReference type="AlphaFoldDB" id="A0A318PLD2"/>
<comment type="function">
    <text evidence="8 11">Allows the formation of correctly charged Asn-tRNA(Asn) or Gln-tRNA(Gln) through the transamidation of misacylated Asp-tRNA(Asn) or Glu-tRNA(Gln) in organisms which lack either or both of asparaginyl-tRNA or glutaminyl-tRNA synthetases. The reaction takes place in the presence of glutamine and ATP through an activated phospho-Asp-tRNA(Asn) or phospho-Glu-tRNA(Gln).</text>
</comment>
<evidence type="ECO:0000256" key="2">
    <source>
        <dbReference type="ARBA" id="ARBA00011123"/>
    </source>
</evidence>
<dbReference type="HAMAP" id="MF_00121">
    <property type="entry name" value="GatB"/>
    <property type="match status" value="1"/>
</dbReference>
<dbReference type="InterPro" id="IPR018027">
    <property type="entry name" value="Asn/Gln_amidotransferase"/>
</dbReference>
<dbReference type="SUPFAM" id="SSF55931">
    <property type="entry name" value="Glutamine synthetase/guanido kinase"/>
    <property type="match status" value="1"/>
</dbReference>
<dbReference type="SMART" id="SM00845">
    <property type="entry name" value="GatB_Yqey"/>
    <property type="match status" value="1"/>
</dbReference>
<dbReference type="InterPro" id="IPR017958">
    <property type="entry name" value="Gln-tRNA_amidoTrfase_suB_CS"/>
</dbReference>
<dbReference type="GO" id="GO:0006412">
    <property type="term" value="P:translation"/>
    <property type="evidence" value="ECO:0007669"/>
    <property type="project" value="UniProtKB-UniRule"/>
</dbReference>
<dbReference type="Proteomes" id="UP000248257">
    <property type="component" value="Unassembled WGS sequence"/>
</dbReference>
<comment type="catalytic activity">
    <reaction evidence="10 11">
        <text>L-glutamyl-tRNA(Gln) + L-glutamine + ATP + H2O = L-glutaminyl-tRNA(Gln) + L-glutamate + ADP + phosphate + H(+)</text>
        <dbReference type="Rhea" id="RHEA:17521"/>
        <dbReference type="Rhea" id="RHEA-COMP:9681"/>
        <dbReference type="Rhea" id="RHEA-COMP:9684"/>
        <dbReference type="ChEBI" id="CHEBI:15377"/>
        <dbReference type="ChEBI" id="CHEBI:15378"/>
        <dbReference type="ChEBI" id="CHEBI:29985"/>
        <dbReference type="ChEBI" id="CHEBI:30616"/>
        <dbReference type="ChEBI" id="CHEBI:43474"/>
        <dbReference type="ChEBI" id="CHEBI:58359"/>
        <dbReference type="ChEBI" id="CHEBI:78520"/>
        <dbReference type="ChEBI" id="CHEBI:78521"/>
        <dbReference type="ChEBI" id="CHEBI:456216"/>
    </reaction>
</comment>